<evidence type="ECO:0000256" key="1">
    <source>
        <dbReference type="SAM" id="MobiDB-lite"/>
    </source>
</evidence>
<feature type="region of interest" description="Disordered" evidence="1">
    <location>
        <begin position="1"/>
        <end position="54"/>
    </location>
</feature>
<sequence>MRRSPSRSASNRLGASRLPPSGSRYRVLQNDGSANRRPDGGTHRHGYTNLDWVHNSPENYTLQREFSDEAPKPRVRHQPEEFLTVDKSSFSMKKLSKVAPPETAAEEESILKKWEAWSKQISSQLALESAVPTTTAVRVASRNSNLRSVSQPSSQNISRLRPESARGFSPRSQSGRRSMSRCSSNSRQSSLVSTIVDPFRVGDRMTASAERRRYRPQSTKESRELLFRRALGLEEEKNDIQNLSKSSSSGRPAPGPSPLVALSKTTSTARQSAEIYPPPLTGMKNAGAYPVNAGQEVRELLRELKPLKAKDPAEAGAPSAIFHKEVIPQDTSLVPTDAVSRAEDRGEEWLQESVALLKSRDQPFTEGSEKKATPKKDGSLEAPLPIAKKSASGSMEDKLHLSVGEAAQLIGDHAMVENVDNCPIPSISCRDDGSGHDVDIDDCVSPNNSGAHDWVGWPIDRASVTVLFVDHHVDDDQLSAYGVDVSFRDECAPEVLPDWNESRRLFAPTPLEDSQSLQ</sequence>
<name>A0A0N1PBY9_LEPSE</name>
<feature type="compositionally biased region" description="Polar residues" evidence="1">
    <location>
        <begin position="1"/>
        <end position="13"/>
    </location>
</feature>
<proteinExistence type="predicted"/>
<organism evidence="2 3">
    <name type="scientific">Leptomonas seymouri</name>
    <dbReference type="NCBI Taxonomy" id="5684"/>
    <lineage>
        <taxon>Eukaryota</taxon>
        <taxon>Discoba</taxon>
        <taxon>Euglenozoa</taxon>
        <taxon>Kinetoplastea</taxon>
        <taxon>Metakinetoplastina</taxon>
        <taxon>Trypanosomatida</taxon>
        <taxon>Trypanosomatidae</taxon>
        <taxon>Leishmaniinae</taxon>
        <taxon>Leptomonas</taxon>
    </lineage>
</organism>
<accession>A0A0N1PBY9</accession>
<dbReference type="OMA" id="FRDECAP"/>
<dbReference type="VEuPathDB" id="TriTrypDB:Lsey_0129_0030"/>
<protein>
    <submittedName>
        <fullName evidence="2">Uncharacterized protein</fullName>
    </submittedName>
</protein>
<feature type="region of interest" description="Disordered" evidence="1">
    <location>
        <begin position="125"/>
        <end position="287"/>
    </location>
</feature>
<feature type="compositionally biased region" description="Polar residues" evidence="1">
    <location>
        <begin position="125"/>
        <end position="158"/>
    </location>
</feature>
<gene>
    <name evidence="2" type="ORF">ABL78_4448</name>
</gene>
<dbReference type="Proteomes" id="UP000038009">
    <property type="component" value="Unassembled WGS sequence"/>
</dbReference>
<evidence type="ECO:0000313" key="3">
    <source>
        <dbReference type="Proteomes" id="UP000038009"/>
    </source>
</evidence>
<evidence type="ECO:0000313" key="2">
    <source>
        <dbReference type="EMBL" id="KPI86464.1"/>
    </source>
</evidence>
<feature type="compositionally biased region" description="Basic and acidic residues" evidence="1">
    <location>
        <begin position="218"/>
        <end position="239"/>
    </location>
</feature>
<dbReference type="AlphaFoldDB" id="A0A0N1PBY9"/>
<dbReference type="OrthoDB" id="10450435at2759"/>
<feature type="region of interest" description="Disordered" evidence="1">
    <location>
        <begin position="360"/>
        <end position="383"/>
    </location>
</feature>
<reference evidence="2 3" key="1">
    <citation type="journal article" date="2015" name="PLoS Pathog.">
        <title>Leptomonas seymouri: Adaptations to the Dixenous Life Cycle Analyzed by Genome Sequencing, Transcriptome Profiling and Co-infection with Leishmania donovani.</title>
        <authorList>
            <person name="Kraeva N."/>
            <person name="Butenko A."/>
            <person name="Hlavacova J."/>
            <person name="Kostygov A."/>
            <person name="Myskova J."/>
            <person name="Grybchuk D."/>
            <person name="Lestinova T."/>
            <person name="Votypka J."/>
            <person name="Volf P."/>
            <person name="Opperdoes F."/>
            <person name="Flegontov P."/>
            <person name="Lukes J."/>
            <person name="Yurchenko V."/>
        </authorList>
    </citation>
    <scope>NUCLEOTIDE SEQUENCE [LARGE SCALE GENOMIC DNA]</scope>
    <source>
        <strain evidence="2 3">ATCC 30220</strain>
    </source>
</reference>
<dbReference type="EMBL" id="LJSK01000129">
    <property type="protein sequence ID" value="KPI86464.1"/>
    <property type="molecule type" value="Genomic_DNA"/>
</dbReference>
<feature type="compositionally biased region" description="Low complexity" evidence="1">
    <location>
        <begin position="169"/>
        <end position="193"/>
    </location>
</feature>
<feature type="compositionally biased region" description="Basic and acidic residues" evidence="1">
    <location>
        <begin position="360"/>
        <end position="379"/>
    </location>
</feature>
<comment type="caution">
    <text evidence="2">The sequence shown here is derived from an EMBL/GenBank/DDBJ whole genome shotgun (WGS) entry which is preliminary data.</text>
</comment>
<keyword evidence="3" id="KW-1185">Reference proteome</keyword>